<comment type="caution">
    <text evidence="2">The sequence shown here is derived from an EMBL/GenBank/DDBJ whole genome shotgun (WGS) entry which is preliminary data.</text>
</comment>
<dbReference type="Proteomes" id="UP000024001">
    <property type="component" value="Unassembled WGS sequence"/>
</dbReference>
<dbReference type="InterPro" id="IPR011335">
    <property type="entry name" value="Restrct_endonuc-II-like"/>
</dbReference>
<dbReference type="InterPro" id="IPR007569">
    <property type="entry name" value="DUF559"/>
</dbReference>
<proteinExistence type="predicted"/>
<dbReference type="Gene3D" id="3.40.960.10">
    <property type="entry name" value="VSR Endonuclease"/>
    <property type="match status" value="1"/>
</dbReference>
<feature type="domain" description="DUF559" evidence="1">
    <location>
        <begin position="234"/>
        <end position="300"/>
    </location>
</feature>
<evidence type="ECO:0000313" key="2">
    <source>
        <dbReference type="EMBL" id="EZP28422.1"/>
    </source>
</evidence>
<protein>
    <submittedName>
        <fullName evidence="2">Dimethylarginine dimethylaminohydrolase</fullName>
    </submittedName>
</protein>
<dbReference type="PATRIC" id="fig|273677.3.peg.1385"/>
<dbReference type="AlphaFoldDB" id="A0A031FVU6"/>
<reference evidence="2 3" key="1">
    <citation type="submission" date="2014-03" db="EMBL/GenBank/DDBJ databases">
        <title>Draft Genome Sequences of 13 Willow Endophytes.</title>
        <authorList>
            <person name="Gan H.Y."/>
            <person name="Gan H.M."/>
            <person name="Savka M.A."/>
            <person name="Hudson A.O."/>
        </authorList>
    </citation>
    <scope>NUCLEOTIDE SEQUENCE [LARGE SCALE GENOMIC DNA]</scope>
    <source>
        <strain evidence="2 3">RIT293</strain>
    </source>
</reference>
<name>A0A031FVU6_9MICO</name>
<evidence type="ECO:0000313" key="3">
    <source>
        <dbReference type="Proteomes" id="UP000024001"/>
    </source>
</evidence>
<dbReference type="GO" id="GO:0016787">
    <property type="term" value="F:hydrolase activity"/>
    <property type="evidence" value="ECO:0007669"/>
    <property type="project" value="UniProtKB-KW"/>
</dbReference>
<gene>
    <name evidence="2" type="ORF">BW34_01403</name>
</gene>
<keyword evidence="3" id="KW-1185">Reference proteome</keyword>
<dbReference type="SUPFAM" id="SSF52980">
    <property type="entry name" value="Restriction endonuclease-like"/>
    <property type="match status" value="1"/>
</dbReference>
<dbReference type="eggNOG" id="COG2852">
    <property type="taxonomic scope" value="Bacteria"/>
</dbReference>
<dbReference type="EMBL" id="JFYO01000004">
    <property type="protein sequence ID" value="EZP28422.1"/>
    <property type="molecule type" value="Genomic_DNA"/>
</dbReference>
<keyword evidence="2" id="KW-0378">Hydrolase</keyword>
<organism evidence="2 3">
    <name type="scientific">Microbacterium oleivorans</name>
    <dbReference type="NCBI Taxonomy" id="273677"/>
    <lineage>
        <taxon>Bacteria</taxon>
        <taxon>Bacillati</taxon>
        <taxon>Actinomycetota</taxon>
        <taxon>Actinomycetes</taxon>
        <taxon>Micrococcales</taxon>
        <taxon>Microbacteriaceae</taxon>
        <taxon>Microbacterium</taxon>
    </lineage>
</organism>
<sequence>MSLGPIFSVTAATDAGVSPRRLRSRDLDRPFRGVRVRPEAAPPDAVSAHVRLALAYAARMPASQFFSHLTAAALWGLPVPATALDGAVPDIGVLTPDRTPRSAGVRGHRLVHRTTEVRVHPNLGVRLLSPACTWAALGAALPDMRDLVAVGDASVRVPMFRGDPPALATVNELAPAVDSGRRHGVSRLREALPLVRERSASRPETWCRLGLIDGGLPEPELNWNVVVGGRAIACVDLACPRGRVALEYEGGHHAVDARQWSRDIDRHEALAAAGWVVIRVTKEHLFRDSEGIVARVRRALAR</sequence>
<accession>A0A031FVU6</accession>
<dbReference type="Pfam" id="PF04480">
    <property type="entry name" value="DUF559"/>
    <property type="match status" value="1"/>
</dbReference>
<evidence type="ECO:0000259" key="1">
    <source>
        <dbReference type="Pfam" id="PF04480"/>
    </source>
</evidence>